<reference evidence="2" key="1">
    <citation type="submission" date="2021-07" db="EMBL/GenBank/DDBJ databases">
        <authorList>
            <person name="Catto M.A."/>
            <person name="Jacobson A."/>
            <person name="Kennedy G."/>
            <person name="Labadie P."/>
            <person name="Hunt B.G."/>
            <person name="Srinivasan R."/>
        </authorList>
    </citation>
    <scope>NUCLEOTIDE SEQUENCE</scope>
    <source>
        <strain evidence="2">PL_HMW_Pooled</strain>
        <tissue evidence="2">Head</tissue>
    </source>
</reference>
<dbReference type="EMBL" id="JAHWGI010000256">
    <property type="protein sequence ID" value="KAK3911281.1"/>
    <property type="molecule type" value="Genomic_DNA"/>
</dbReference>
<organism evidence="2 3">
    <name type="scientific">Frankliniella fusca</name>
    <dbReference type="NCBI Taxonomy" id="407009"/>
    <lineage>
        <taxon>Eukaryota</taxon>
        <taxon>Metazoa</taxon>
        <taxon>Ecdysozoa</taxon>
        <taxon>Arthropoda</taxon>
        <taxon>Hexapoda</taxon>
        <taxon>Insecta</taxon>
        <taxon>Pterygota</taxon>
        <taxon>Neoptera</taxon>
        <taxon>Paraneoptera</taxon>
        <taxon>Thysanoptera</taxon>
        <taxon>Terebrantia</taxon>
        <taxon>Thripoidea</taxon>
        <taxon>Thripidae</taxon>
        <taxon>Frankliniella</taxon>
    </lineage>
</organism>
<comment type="caution">
    <text evidence="2">The sequence shown here is derived from an EMBL/GenBank/DDBJ whole genome shotgun (WGS) entry which is preliminary data.</text>
</comment>
<dbReference type="AlphaFoldDB" id="A0AAE1GYX6"/>
<accession>A0AAE1GYX6</accession>
<feature type="region of interest" description="Disordered" evidence="1">
    <location>
        <begin position="1"/>
        <end position="125"/>
    </location>
</feature>
<protein>
    <submittedName>
        <fullName evidence="2">Glutamate-1-semialdehyde 2,1-aminomutase</fullName>
    </submittedName>
</protein>
<gene>
    <name evidence="2" type="ORF">KUF71_021062</name>
</gene>
<evidence type="ECO:0000256" key="1">
    <source>
        <dbReference type="SAM" id="MobiDB-lite"/>
    </source>
</evidence>
<evidence type="ECO:0000313" key="2">
    <source>
        <dbReference type="EMBL" id="KAK3911281.1"/>
    </source>
</evidence>
<keyword evidence="3" id="KW-1185">Reference proteome</keyword>
<reference evidence="2" key="2">
    <citation type="journal article" date="2023" name="BMC Genomics">
        <title>Pest status, molecular evolution, and epigenetic factors derived from the genome assembly of Frankliniella fusca, a thysanopteran phytovirus vector.</title>
        <authorList>
            <person name="Catto M.A."/>
            <person name="Labadie P.E."/>
            <person name="Jacobson A.L."/>
            <person name="Kennedy G.G."/>
            <person name="Srinivasan R."/>
            <person name="Hunt B.G."/>
        </authorList>
    </citation>
    <scope>NUCLEOTIDE SEQUENCE</scope>
    <source>
        <strain evidence="2">PL_HMW_Pooled</strain>
    </source>
</reference>
<proteinExistence type="predicted"/>
<evidence type="ECO:0000313" key="3">
    <source>
        <dbReference type="Proteomes" id="UP001219518"/>
    </source>
</evidence>
<name>A0AAE1GYX6_9NEOP</name>
<sequence length="125" mass="13304">MDVTMEPLNRPPMSPGLDAAPNATAYNQGGKWYRKAAHRLPSPGSSRLACGGSASPAPPRRAQEKPGWAGLRKNRLLAEQPSPEPRAAVVGEPRPAQSPLAEPRPAQTPERQPGSARRQDKVSTG</sequence>
<dbReference type="Proteomes" id="UP001219518">
    <property type="component" value="Unassembled WGS sequence"/>
</dbReference>